<dbReference type="EMBL" id="MU001673">
    <property type="protein sequence ID" value="KAF2460515.1"/>
    <property type="molecule type" value="Genomic_DNA"/>
</dbReference>
<feature type="compositionally biased region" description="Basic residues" evidence="1">
    <location>
        <begin position="196"/>
        <end position="205"/>
    </location>
</feature>
<reference evidence="3" key="1">
    <citation type="journal article" date="2020" name="Stud. Mycol.">
        <title>101 Dothideomycetes genomes: a test case for predicting lifestyles and emergence of pathogens.</title>
        <authorList>
            <person name="Haridas S."/>
            <person name="Albert R."/>
            <person name="Binder M."/>
            <person name="Bloem J."/>
            <person name="Labutti K."/>
            <person name="Salamov A."/>
            <person name="Andreopoulos B."/>
            <person name="Baker S."/>
            <person name="Barry K."/>
            <person name="Bills G."/>
            <person name="Bluhm B."/>
            <person name="Cannon C."/>
            <person name="Castanera R."/>
            <person name="Culley D."/>
            <person name="Daum C."/>
            <person name="Ezra D."/>
            <person name="Gonzalez J."/>
            <person name="Henrissat B."/>
            <person name="Kuo A."/>
            <person name="Liang C."/>
            <person name="Lipzen A."/>
            <person name="Lutzoni F."/>
            <person name="Magnuson J."/>
            <person name="Mondo S."/>
            <person name="Nolan M."/>
            <person name="Ohm R."/>
            <person name="Pangilinan J."/>
            <person name="Park H.-J."/>
            <person name="Ramirez L."/>
            <person name="Alfaro M."/>
            <person name="Sun H."/>
            <person name="Tritt A."/>
            <person name="Yoshinaga Y."/>
            <person name="Zwiers L.-H."/>
            <person name="Turgeon B."/>
            <person name="Goodwin S."/>
            <person name="Spatafora J."/>
            <person name="Crous P."/>
            <person name="Grigoriev I."/>
        </authorList>
    </citation>
    <scope>NUCLEOTIDE SEQUENCE</scope>
    <source>
        <strain evidence="3">ATCC 16933</strain>
    </source>
</reference>
<feature type="transmembrane region" description="Helical" evidence="2">
    <location>
        <begin position="12"/>
        <end position="34"/>
    </location>
</feature>
<keyword evidence="2" id="KW-0812">Transmembrane</keyword>
<dbReference type="OrthoDB" id="5342507at2759"/>
<feature type="region of interest" description="Disordered" evidence="1">
    <location>
        <begin position="179"/>
        <end position="253"/>
    </location>
</feature>
<evidence type="ECO:0000256" key="2">
    <source>
        <dbReference type="SAM" id="Phobius"/>
    </source>
</evidence>
<evidence type="ECO:0008006" key="5">
    <source>
        <dbReference type="Google" id="ProtNLM"/>
    </source>
</evidence>
<organism evidence="3 4">
    <name type="scientific">Lineolata rhizophorae</name>
    <dbReference type="NCBI Taxonomy" id="578093"/>
    <lineage>
        <taxon>Eukaryota</taxon>
        <taxon>Fungi</taxon>
        <taxon>Dikarya</taxon>
        <taxon>Ascomycota</taxon>
        <taxon>Pezizomycotina</taxon>
        <taxon>Dothideomycetes</taxon>
        <taxon>Dothideomycetes incertae sedis</taxon>
        <taxon>Lineolatales</taxon>
        <taxon>Lineolataceae</taxon>
        <taxon>Lineolata</taxon>
    </lineage>
</organism>
<feature type="transmembrane region" description="Helical" evidence="2">
    <location>
        <begin position="78"/>
        <end position="100"/>
    </location>
</feature>
<name>A0A6A6P985_9PEZI</name>
<sequence>MAKFGGLFLKAVQTFLYAVEFCCAGIVLAIYSYFLSVLADRDIPIAAWKKAVEGMSGIAVVYTIFAVLLTCFLGGKTFFAFLAIVLDILFAAVFIAIAVLTRDGAGSCSGYVETPLGDGPEDADGARYNVNDNETVTVAVDLGLACRLNKAAFAVSIIAVVLFIISAAVQLALGRHHRKEKRFGPSPANNYTSGSGRRRFFWQRKNRTDPEHAGGMKNDRPSYETASTVPQHNGYHTAPTGTYGYERGTASNF</sequence>
<evidence type="ECO:0000256" key="1">
    <source>
        <dbReference type="SAM" id="MobiDB-lite"/>
    </source>
</evidence>
<accession>A0A6A6P985</accession>
<keyword evidence="4" id="KW-1185">Reference proteome</keyword>
<dbReference type="AlphaFoldDB" id="A0A6A6P985"/>
<dbReference type="Proteomes" id="UP000799766">
    <property type="component" value="Unassembled WGS sequence"/>
</dbReference>
<proteinExistence type="predicted"/>
<keyword evidence="2" id="KW-0472">Membrane</keyword>
<feature type="transmembrane region" description="Helical" evidence="2">
    <location>
        <begin position="151"/>
        <end position="173"/>
    </location>
</feature>
<protein>
    <recommendedName>
        <fullName evidence="5">Marvel domain-containing protein</fullName>
    </recommendedName>
</protein>
<feature type="compositionally biased region" description="Basic and acidic residues" evidence="1">
    <location>
        <begin position="206"/>
        <end position="222"/>
    </location>
</feature>
<gene>
    <name evidence="3" type="ORF">BDY21DRAFT_335621</name>
</gene>
<keyword evidence="2" id="KW-1133">Transmembrane helix</keyword>
<feature type="transmembrane region" description="Helical" evidence="2">
    <location>
        <begin position="54"/>
        <end position="73"/>
    </location>
</feature>
<evidence type="ECO:0000313" key="3">
    <source>
        <dbReference type="EMBL" id="KAF2460515.1"/>
    </source>
</evidence>
<evidence type="ECO:0000313" key="4">
    <source>
        <dbReference type="Proteomes" id="UP000799766"/>
    </source>
</evidence>